<evidence type="ECO:0000259" key="2">
    <source>
        <dbReference type="SMART" id="SM00382"/>
    </source>
</evidence>
<dbReference type="InterPro" id="IPR003593">
    <property type="entry name" value="AAA+_ATPase"/>
</dbReference>
<keyword evidence="4" id="KW-1185">Reference proteome</keyword>
<dbReference type="PANTHER" id="PTHR46411:SF2">
    <property type="entry name" value="AAA+ ATPASE DOMAIN-CONTAINING PROTEIN"/>
    <property type="match status" value="1"/>
</dbReference>
<feature type="compositionally biased region" description="Polar residues" evidence="1">
    <location>
        <begin position="18"/>
        <end position="30"/>
    </location>
</feature>
<dbReference type="Pfam" id="PF23232">
    <property type="entry name" value="AAA_lid_13"/>
    <property type="match status" value="1"/>
</dbReference>
<organism evidence="3 4">
    <name type="scientific">Colletotrichum navitas</name>
    <dbReference type="NCBI Taxonomy" id="681940"/>
    <lineage>
        <taxon>Eukaryota</taxon>
        <taxon>Fungi</taxon>
        <taxon>Dikarya</taxon>
        <taxon>Ascomycota</taxon>
        <taxon>Pezizomycotina</taxon>
        <taxon>Sordariomycetes</taxon>
        <taxon>Hypocreomycetidae</taxon>
        <taxon>Glomerellales</taxon>
        <taxon>Glomerellaceae</taxon>
        <taxon>Colletotrichum</taxon>
        <taxon>Colletotrichum graminicola species complex</taxon>
    </lineage>
</organism>
<accession>A0AAD8PP05</accession>
<dbReference type="RefSeq" id="XP_060408908.1">
    <property type="nucleotide sequence ID" value="XM_060559019.1"/>
</dbReference>
<dbReference type="GO" id="GO:0005524">
    <property type="term" value="F:ATP binding"/>
    <property type="evidence" value="ECO:0007669"/>
    <property type="project" value="InterPro"/>
</dbReference>
<dbReference type="GeneID" id="85443259"/>
<feature type="compositionally biased region" description="Basic and acidic residues" evidence="1">
    <location>
        <begin position="330"/>
        <end position="342"/>
    </location>
</feature>
<dbReference type="AlphaFoldDB" id="A0AAD8PP05"/>
<dbReference type="Gene3D" id="3.40.50.300">
    <property type="entry name" value="P-loop containing nucleotide triphosphate hydrolases"/>
    <property type="match status" value="1"/>
</dbReference>
<feature type="region of interest" description="Disordered" evidence="1">
    <location>
        <begin position="458"/>
        <end position="478"/>
    </location>
</feature>
<dbReference type="Pfam" id="PF22942">
    <property type="entry name" value="DUF7025"/>
    <property type="match status" value="1"/>
</dbReference>
<feature type="region of interest" description="Disordered" evidence="1">
    <location>
        <begin position="1"/>
        <end position="46"/>
    </location>
</feature>
<dbReference type="InterPro" id="IPR056599">
    <property type="entry name" value="AAA_lid_fung"/>
</dbReference>
<evidence type="ECO:0000256" key="1">
    <source>
        <dbReference type="SAM" id="MobiDB-lite"/>
    </source>
</evidence>
<dbReference type="GO" id="GO:0016887">
    <property type="term" value="F:ATP hydrolysis activity"/>
    <property type="evidence" value="ECO:0007669"/>
    <property type="project" value="InterPro"/>
</dbReference>
<gene>
    <name evidence="3" type="ORF">LY79DRAFT_569008</name>
</gene>
<feature type="compositionally biased region" description="Polar residues" evidence="1">
    <location>
        <begin position="343"/>
        <end position="352"/>
    </location>
</feature>
<dbReference type="InterPro" id="IPR054289">
    <property type="entry name" value="DUF7025"/>
</dbReference>
<reference evidence="3" key="1">
    <citation type="submission" date="2021-06" db="EMBL/GenBank/DDBJ databases">
        <title>Comparative genomics, transcriptomics and evolutionary studies reveal genomic signatures of adaptation to plant cell wall in hemibiotrophic fungi.</title>
        <authorList>
            <consortium name="DOE Joint Genome Institute"/>
            <person name="Baroncelli R."/>
            <person name="Diaz J.F."/>
            <person name="Benocci T."/>
            <person name="Peng M."/>
            <person name="Battaglia E."/>
            <person name="Haridas S."/>
            <person name="Andreopoulos W."/>
            <person name="Labutti K."/>
            <person name="Pangilinan J."/>
            <person name="Floch G.L."/>
            <person name="Makela M.R."/>
            <person name="Henrissat B."/>
            <person name="Grigoriev I.V."/>
            <person name="Crouch J.A."/>
            <person name="De Vries R.P."/>
            <person name="Sukno S.A."/>
            <person name="Thon M.R."/>
        </authorList>
    </citation>
    <scope>NUCLEOTIDE SEQUENCE</scope>
    <source>
        <strain evidence="3">CBS 125086</strain>
    </source>
</reference>
<protein>
    <recommendedName>
        <fullName evidence="2">AAA+ ATPase domain-containing protein</fullName>
    </recommendedName>
</protein>
<dbReference type="SMART" id="SM00382">
    <property type="entry name" value="AAA"/>
    <property type="match status" value="1"/>
</dbReference>
<dbReference type="SUPFAM" id="SSF52540">
    <property type="entry name" value="P-loop containing nucleoside triphosphate hydrolases"/>
    <property type="match status" value="1"/>
</dbReference>
<feature type="domain" description="AAA+ ATPase" evidence="2">
    <location>
        <begin position="745"/>
        <end position="870"/>
    </location>
</feature>
<proteinExistence type="predicted"/>
<feature type="compositionally biased region" description="Polar residues" evidence="1">
    <location>
        <begin position="1115"/>
        <end position="1132"/>
    </location>
</feature>
<feature type="compositionally biased region" description="Basic and acidic residues" evidence="1">
    <location>
        <begin position="353"/>
        <end position="370"/>
    </location>
</feature>
<feature type="region of interest" description="Disordered" evidence="1">
    <location>
        <begin position="304"/>
        <end position="370"/>
    </location>
</feature>
<feature type="compositionally biased region" description="Acidic residues" evidence="1">
    <location>
        <begin position="464"/>
        <end position="478"/>
    </location>
</feature>
<dbReference type="Proteomes" id="UP001230504">
    <property type="component" value="Unassembled WGS sequence"/>
</dbReference>
<evidence type="ECO:0000313" key="4">
    <source>
        <dbReference type="Proteomes" id="UP001230504"/>
    </source>
</evidence>
<comment type="caution">
    <text evidence="3">The sequence shown here is derived from an EMBL/GenBank/DDBJ whole genome shotgun (WGS) entry which is preliminary data.</text>
</comment>
<sequence length="1205" mass="137293">MDEDGSSKPAAAGGTMINLGNQEDSHQQLSDSDEPVPLRPTTGQDEEKLVPTEMKVFQERVRALEAKLGLVDMINESTMEGTELANSSNMNPVTGGPVLGPFDYKGHLDFYHDVMYFLRRVRYTHQRLSRFEQNQKEMEESVRKARSARVPDSEVMKQISTEAFLKEEPAKVVQVDWDVFAYGKVDMKESVMAPIEVISSEPEPQTILQLGLTSRGDKPQNQLPLHHNERVSPRWESLIEQPLPERIKIKSDVLVDVFTQTTKGRKWKVAEDGSLVFLRPYQPLIYCQSQLRDCLANLEKQFENYDGKGTEPDSTDDSVAKTTENLPPKSAKDHMREKDGSDHGTTLNNQSISHEDYDENARKAGDGAEDSDRMALSSSITALLHLRCLVQFMDAELEPKREYINSMQCTRIHFHDLWYLFKPGDEVISQEQKQVFVVLRVQIPRHKVEEPWERWNRRPVKDDSDSDSDSDGEDDEDDNPFTLNCVYIDFDGKFFGPIVKKFKISPFGELKQITSLPVYPLRYARDTQARDNIAKRGRMLLKVAKSKAMYYMGVTMDKRDEIDSQVVIDFNEALADEGRRKAWEPKIAPVSTASEATREDRCMAVCCFRQAVHDGLPTDFRMTQDYVKTLIPGTSLRPPSLILSPRSLEDTLDSLSELTETEFLVMTYRVFGFVLRSRKWAQLDLTFLHYENSNSRNLTINAFEKLELPDGHRDMVKSLVMQHFRHRKSHFASDEQTDLIQGKGKGLILLLHGAPGVGKTTTAEGIAELFQKPLFQITCGDLGTTAKEVEVELEKNFALASRWGCILLLDEADVFLSARERMDFNRNGLVAVFLRVLEYYAGILFLTTNRIGDFDEAFASRIHMSLYYPELDEQKTLKVFRLNLDLIEQRFQKQGRTIIIDPSSIEDFALHHFHEHRYNRWNGRQIRNACQTALALAEFDAQGGILDVNSEIDRNAVVRLQLKYFRTVQRAYLDFGKYLGDIQGAQGDRRAIDLKLRARNDTAFETRPSLFSQREESRSFTGHHGFQQHFYRNRNSSEISQSAMGSQQNTYQNYRDRPITPIANFERQQGSEPYTPRVSHHQLSRDSVGNSGGYESPASFAQSKISQHAPMDIQYQQARQPSQPYESPQSGPQPGYSGEALLRPDLSPGGSSFGHQFSQPHQLQYLYRGNTGQEGGSQDNTGLPQDASANVPRPIYQRSQEGPKS</sequence>
<dbReference type="CDD" id="cd19481">
    <property type="entry name" value="RecA-like_protease"/>
    <property type="match status" value="1"/>
</dbReference>
<dbReference type="PANTHER" id="PTHR46411">
    <property type="entry name" value="FAMILY ATPASE, PUTATIVE-RELATED"/>
    <property type="match status" value="1"/>
</dbReference>
<feature type="region of interest" description="Disordered" evidence="1">
    <location>
        <begin position="1115"/>
        <end position="1205"/>
    </location>
</feature>
<dbReference type="InterPro" id="IPR003959">
    <property type="entry name" value="ATPase_AAA_core"/>
</dbReference>
<feature type="region of interest" description="Disordered" evidence="1">
    <location>
        <begin position="1070"/>
        <end position="1100"/>
    </location>
</feature>
<dbReference type="InterPro" id="IPR027417">
    <property type="entry name" value="P-loop_NTPase"/>
</dbReference>
<dbReference type="EMBL" id="JAHLJV010000096">
    <property type="protein sequence ID" value="KAK1573261.1"/>
    <property type="molecule type" value="Genomic_DNA"/>
</dbReference>
<dbReference type="Pfam" id="PF00004">
    <property type="entry name" value="AAA"/>
    <property type="match status" value="1"/>
</dbReference>
<feature type="compositionally biased region" description="Polar residues" evidence="1">
    <location>
        <begin position="1149"/>
        <end position="1162"/>
    </location>
</feature>
<evidence type="ECO:0000313" key="3">
    <source>
        <dbReference type="EMBL" id="KAK1573261.1"/>
    </source>
</evidence>
<name>A0AAD8PP05_9PEZI</name>